<reference evidence="1" key="1">
    <citation type="journal article" date="2022" name="Plant J.">
        <title>Strategies of tolerance reflected in two North American maple genomes.</title>
        <authorList>
            <person name="McEvoy S.L."/>
            <person name="Sezen U.U."/>
            <person name="Trouern-Trend A."/>
            <person name="McMahon S.M."/>
            <person name="Schaberg P.G."/>
            <person name="Yang J."/>
            <person name="Wegrzyn J.L."/>
            <person name="Swenson N.G."/>
        </authorList>
    </citation>
    <scope>NUCLEOTIDE SEQUENCE</scope>
    <source>
        <strain evidence="1">NS2018</strain>
    </source>
</reference>
<reference evidence="1" key="2">
    <citation type="submission" date="2023-06" db="EMBL/GenBank/DDBJ databases">
        <authorList>
            <person name="Swenson N.G."/>
            <person name="Wegrzyn J.L."/>
            <person name="Mcevoy S.L."/>
        </authorList>
    </citation>
    <scope>NUCLEOTIDE SEQUENCE</scope>
    <source>
        <strain evidence="1">NS2018</strain>
        <tissue evidence="1">Leaf</tissue>
    </source>
</reference>
<sequence length="165" mass="18578">MSMLVIEMLAFPFAGVHQIINKAVGPILPSVIQRAVLDGIFKVGRAQLSESLLNESNPLGCSRLAKLRHIFEEGKSLQLQFPAEDLGFGYYHLIGIKDHILHLILFLEIKIKFLLIIAPLEDTYDLARAAFKVAEDFKVSIELVNDVSSTLEKSQLYITTKYDYN</sequence>
<comment type="caution">
    <text evidence="1">The sequence shown here is derived from an EMBL/GenBank/DDBJ whole genome shotgun (WGS) entry which is preliminary data.</text>
</comment>
<dbReference type="AlphaFoldDB" id="A0AA39UYE8"/>
<accession>A0AA39UYE8</accession>
<evidence type="ECO:0000313" key="2">
    <source>
        <dbReference type="Proteomes" id="UP001168877"/>
    </source>
</evidence>
<evidence type="ECO:0000313" key="1">
    <source>
        <dbReference type="EMBL" id="KAK0575199.1"/>
    </source>
</evidence>
<dbReference type="EMBL" id="JAUESC010000387">
    <property type="protein sequence ID" value="KAK0575199.1"/>
    <property type="molecule type" value="Genomic_DNA"/>
</dbReference>
<organism evidence="1 2">
    <name type="scientific">Acer saccharum</name>
    <name type="common">Sugar maple</name>
    <dbReference type="NCBI Taxonomy" id="4024"/>
    <lineage>
        <taxon>Eukaryota</taxon>
        <taxon>Viridiplantae</taxon>
        <taxon>Streptophyta</taxon>
        <taxon>Embryophyta</taxon>
        <taxon>Tracheophyta</taxon>
        <taxon>Spermatophyta</taxon>
        <taxon>Magnoliopsida</taxon>
        <taxon>eudicotyledons</taxon>
        <taxon>Gunneridae</taxon>
        <taxon>Pentapetalae</taxon>
        <taxon>rosids</taxon>
        <taxon>malvids</taxon>
        <taxon>Sapindales</taxon>
        <taxon>Sapindaceae</taxon>
        <taxon>Hippocastanoideae</taxon>
        <taxon>Acereae</taxon>
        <taxon>Acer</taxon>
    </lineage>
</organism>
<protein>
    <submittedName>
        <fullName evidence="1">Uncharacterized protein</fullName>
    </submittedName>
</protein>
<proteinExistence type="predicted"/>
<gene>
    <name evidence="1" type="ORF">LWI29_035385</name>
</gene>
<dbReference type="Proteomes" id="UP001168877">
    <property type="component" value="Unassembled WGS sequence"/>
</dbReference>
<keyword evidence="2" id="KW-1185">Reference proteome</keyword>
<name>A0AA39UYE8_ACESA</name>